<name>A0A0P0R542_9BURK</name>
<reference evidence="1 2" key="1">
    <citation type="journal article" date="2014" name="Genome Announc.">
        <title>Draft Genome Sequence of the Haloacid-Degrading Burkholderia caribensis Strain MBA4.</title>
        <authorList>
            <person name="Pan Y."/>
            <person name="Kong K.F."/>
            <person name="Tsang J.S."/>
        </authorList>
    </citation>
    <scope>NUCLEOTIDE SEQUENCE [LARGE SCALE GENOMIC DNA]</scope>
    <source>
        <strain evidence="1 2">MBA4</strain>
    </source>
</reference>
<protein>
    <submittedName>
        <fullName evidence="1">Uncharacterized protein</fullName>
    </submittedName>
</protein>
<evidence type="ECO:0000313" key="1">
    <source>
        <dbReference type="EMBL" id="ALL62972.1"/>
    </source>
</evidence>
<dbReference type="KEGG" id="bcai:K788_0006723"/>
<sequence length="41" mass="4604">MNAALIIMRRVSRAPSCLFVCAFFILPDSVQRLAARRAPLQ</sequence>
<organism evidence="1 2">
    <name type="scientific">Paraburkholderia caribensis MBA4</name>
    <dbReference type="NCBI Taxonomy" id="1323664"/>
    <lineage>
        <taxon>Bacteria</taxon>
        <taxon>Pseudomonadati</taxon>
        <taxon>Pseudomonadota</taxon>
        <taxon>Betaproteobacteria</taxon>
        <taxon>Burkholderiales</taxon>
        <taxon>Burkholderiaceae</taxon>
        <taxon>Paraburkholderia</taxon>
    </lineage>
</organism>
<dbReference type="EMBL" id="CP012746">
    <property type="protein sequence ID" value="ALL62972.1"/>
    <property type="molecule type" value="Genomic_DNA"/>
</dbReference>
<accession>A0A0P0R542</accession>
<proteinExistence type="predicted"/>
<evidence type="ECO:0000313" key="2">
    <source>
        <dbReference type="Proteomes" id="UP000019146"/>
    </source>
</evidence>
<gene>
    <name evidence="1" type="ORF">K788_0006723</name>
</gene>
<dbReference type="Proteomes" id="UP000019146">
    <property type="component" value="Chromosome 1"/>
</dbReference>
<dbReference type="AlphaFoldDB" id="A0A0P0R542"/>